<accession>A0A0G0STG0</accession>
<dbReference type="AlphaFoldDB" id="A0A0G0STG0"/>
<keyword evidence="2" id="KW-0808">Transferase</keyword>
<dbReference type="InterPro" id="IPR013216">
    <property type="entry name" value="Methyltransf_11"/>
</dbReference>
<dbReference type="Pfam" id="PF08241">
    <property type="entry name" value="Methyltransf_11"/>
    <property type="match status" value="1"/>
</dbReference>
<dbReference type="GO" id="GO:0032259">
    <property type="term" value="P:methylation"/>
    <property type="evidence" value="ECO:0007669"/>
    <property type="project" value="UniProtKB-KW"/>
</dbReference>
<evidence type="ECO:0000259" key="1">
    <source>
        <dbReference type="Pfam" id="PF08241"/>
    </source>
</evidence>
<comment type="caution">
    <text evidence="2">The sequence shown here is derived from an EMBL/GenBank/DDBJ whole genome shotgun (WGS) entry which is preliminary data.</text>
</comment>
<dbReference type="Gene3D" id="3.40.50.150">
    <property type="entry name" value="Vaccinia Virus protein VP39"/>
    <property type="match status" value="1"/>
</dbReference>
<dbReference type="GO" id="GO:0008757">
    <property type="term" value="F:S-adenosylmethionine-dependent methyltransferase activity"/>
    <property type="evidence" value="ECO:0007669"/>
    <property type="project" value="InterPro"/>
</dbReference>
<reference evidence="2 3" key="1">
    <citation type="journal article" date="2015" name="Nature">
        <title>rRNA introns, odd ribosomes, and small enigmatic genomes across a large radiation of phyla.</title>
        <authorList>
            <person name="Brown C.T."/>
            <person name="Hug L.A."/>
            <person name="Thomas B.C."/>
            <person name="Sharon I."/>
            <person name="Castelle C.J."/>
            <person name="Singh A."/>
            <person name="Wilkins M.J."/>
            <person name="Williams K.H."/>
            <person name="Banfield J.F."/>
        </authorList>
    </citation>
    <scope>NUCLEOTIDE SEQUENCE [LARGE SCALE GENOMIC DNA]</scope>
</reference>
<name>A0A0G0STG0_9BACT</name>
<organism evidence="2 3">
    <name type="scientific">Candidatus Woesebacteria bacterium GW2011_GWA1_39_8</name>
    <dbReference type="NCBI Taxonomy" id="1618552"/>
    <lineage>
        <taxon>Bacteria</taxon>
        <taxon>Candidatus Woeseibacteriota</taxon>
    </lineage>
</organism>
<dbReference type="SUPFAM" id="SSF53335">
    <property type="entry name" value="S-adenosyl-L-methionine-dependent methyltransferases"/>
    <property type="match status" value="1"/>
</dbReference>
<evidence type="ECO:0000313" key="3">
    <source>
        <dbReference type="Proteomes" id="UP000034793"/>
    </source>
</evidence>
<gene>
    <name evidence="2" type="ORF">UT61_C0040G0003</name>
</gene>
<sequence length="245" mass="29008">MEIVNNKKLTSEQMSQESQYVNPYHYFIERGSFRGNEYFSYVDKCIQIVNNYSDKKILDIGCGDGFFVGQLNYKCNKIFALDYSKRALEFAKIFNKERKINFVHGEMENMPFPDNSFDVVTNIAVLEHIKRENVPTCVKEITRVLKNNGILILAIPTDVTTPPKKHFQHFSIEEIKNITGEYFNVKETYGIYNNLYRFLLKLFDNRFYEIRPISKFLKRTAFYKYFANSPIKFAEMIVFVLEKKF</sequence>
<dbReference type="EMBL" id="LBXL01000040">
    <property type="protein sequence ID" value="KKR28862.1"/>
    <property type="molecule type" value="Genomic_DNA"/>
</dbReference>
<dbReference type="PANTHER" id="PTHR43861">
    <property type="entry name" value="TRANS-ACONITATE 2-METHYLTRANSFERASE-RELATED"/>
    <property type="match status" value="1"/>
</dbReference>
<dbReference type="CDD" id="cd02440">
    <property type="entry name" value="AdoMet_MTases"/>
    <property type="match status" value="1"/>
</dbReference>
<dbReference type="PANTHER" id="PTHR43861:SF6">
    <property type="entry name" value="METHYLTRANSFERASE TYPE 11"/>
    <property type="match status" value="1"/>
</dbReference>
<protein>
    <submittedName>
        <fullName evidence="2">Methyltransferase type 12</fullName>
    </submittedName>
</protein>
<proteinExistence type="predicted"/>
<feature type="domain" description="Methyltransferase type 11" evidence="1">
    <location>
        <begin position="58"/>
        <end position="153"/>
    </location>
</feature>
<keyword evidence="2" id="KW-0489">Methyltransferase</keyword>
<dbReference type="InterPro" id="IPR029063">
    <property type="entry name" value="SAM-dependent_MTases_sf"/>
</dbReference>
<dbReference type="Proteomes" id="UP000034793">
    <property type="component" value="Unassembled WGS sequence"/>
</dbReference>
<evidence type="ECO:0000313" key="2">
    <source>
        <dbReference type="EMBL" id="KKR28862.1"/>
    </source>
</evidence>